<name>A0A7V4WVV0_CALAY</name>
<protein>
    <submittedName>
        <fullName evidence="2">N-acetyltransferase</fullName>
    </submittedName>
</protein>
<comment type="caution">
    <text evidence="2">The sequence shown here is derived from an EMBL/GenBank/DDBJ whole genome shotgun (WGS) entry which is preliminary data.</text>
</comment>
<organism evidence="2">
    <name type="scientific">Caldithrix abyssi</name>
    <dbReference type="NCBI Taxonomy" id="187145"/>
    <lineage>
        <taxon>Bacteria</taxon>
        <taxon>Pseudomonadati</taxon>
        <taxon>Calditrichota</taxon>
        <taxon>Calditrichia</taxon>
        <taxon>Calditrichales</taxon>
        <taxon>Calditrichaceae</taxon>
        <taxon>Caldithrix</taxon>
    </lineage>
</organism>
<gene>
    <name evidence="2" type="ORF">ENK44_12825</name>
</gene>
<dbReference type="GO" id="GO:0016747">
    <property type="term" value="F:acyltransferase activity, transferring groups other than amino-acyl groups"/>
    <property type="evidence" value="ECO:0007669"/>
    <property type="project" value="InterPro"/>
</dbReference>
<reference evidence="2" key="1">
    <citation type="journal article" date="2020" name="mSystems">
        <title>Genome- and Community-Level Interaction Insights into Carbon Utilization and Element Cycling Functions of Hydrothermarchaeota in Hydrothermal Sediment.</title>
        <authorList>
            <person name="Zhou Z."/>
            <person name="Liu Y."/>
            <person name="Xu W."/>
            <person name="Pan J."/>
            <person name="Luo Z.H."/>
            <person name="Li M."/>
        </authorList>
    </citation>
    <scope>NUCLEOTIDE SEQUENCE [LARGE SCALE GENOMIC DNA]</scope>
    <source>
        <strain evidence="2">HyVt-577</strain>
    </source>
</reference>
<dbReference type="Gene3D" id="3.40.630.30">
    <property type="match status" value="1"/>
</dbReference>
<dbReference type="EMBL" id="DRQG01000117">
    <property type="protein sequence ID" value="HGY56585.1"/>
    <property type="molecule type" value="Genomic_DNA"/>
</dbReference>
<dbReference type="SUPFAM" id="SSF55729">
    <property type="entry name" value="Acyl-CoA N-acyltransferases (Nat)"/>
    <property type="match status" value="1"/>
</dbReference>
<dbReference type="PROSITE" id="PS51186">
    <property type="entry name" value="GNAT"/>
    <property type="match status" value="1"/>
</dbReference>
<dbReference type="InterPro" id="IPR016181">
    <property type="entry name" value="Acyl_CoA_acyltransferase"/>
</dbReference>
<dbReference type="Proteomes" id="UP000885779">
    <property type="component" value="Unassembled WGS sequence"/>
</dbReference>
<dbReference type="AlphaFoldDB" id="A0A7V4WVV0"/>
<dbReference type="InterPro" id="IPR053144">
    <property type="entry name" value="Acetyltransferase_Butenolide"/>
</dbReference>
<evidence type="ECO:0000259" key="1">
    <source>
        <dbReference type="PROSITE" id="PS51186"/>
    </source>
</evidence>
<dbReference type="PANTHER" id="PTHR43233">
    <property type="entry name" value="FAMILY N-ACETYLTRANSFERASE, PUTATIVE (AFU_ORTHOLOGUE AFUA_6G03350)-RELATED"/>
    <property type="match status" value="1"/>
</dbReference>
<feature type="domain" description="N-acetyltransferase" evidence="1">
    <location>
        <begin position="14"/>
        <end position="144"/>
    </location>
</feature>
<dbReference type="PANTHER" id="PTHR43233:SF1">
    <property type="entry name" value="FAMILY N-ACETYLTRANSFERASE, PUTATIVE (AFU_ORTHOLOGUE AFUA_6G03350)-RELATED"/>
    <property type="match status" value="1"/>
</dbReference>
<evidence type="ECO:0000313" key="2">
    <source>
        <dbReference type="EMBL" id="HGY56585.1"/>
    </source>
</evidence>
<proteinExistence type="predicted"/>
<dbReference type="CDD" id="cd04301">
    <property type="entry name" value="NAT_SF"/>
    <property type="match status" value="1"/>
</dbReference>
<sequence>MQFPYKEWHQNDFTIHTDVKRMDVEAIHRMISSAYWAKGRSLQTVKETLEHSLCFGLFQREKQIGFARVITDQTTFAYLCDVIIAEEYRGQGLGKWFMDCIMDHPVLRKGMPMLLATLDAHGLYAKYGFKPLPHPEHYMKKESKKRGRGRLE</sequence>
<dbReference type="Pfam" id="PF13508">
    <property type="entry name" value="Acetyltransf_7"/>
    <property type="match status" value="1"/>
</dbReference>
<dbReference type="InterPro" id="IPR000182">
    <property type="entry name" value="GNAT_dom"/>
</dbReference>
<accession>A0A7V4WVV0</accession>